<dbReference type="FunFam" id="1.10.533.10:FF:000094">
    <property type="entry name" value="Interleukin-1 receptor-associated kinase"/>
    <property type="match status" value="1"/>
</dbReference>
<keyword evidence="4" id="KW-0808">Transferase</keyword>
<dbReference type="Gene3D" id="3.30.200.20">
    <property type="entry name" value="Phosphorylase Kinase, domain 1"/>
    <property type="match status" value="1"/>
</dbReference>
<reference evidence="13 14" key="1">
    <citation type="journal article" date="2017" name="Gigascience">
        <title>Genome sequence of the small brown planthopper, Laodelphax striatellus.</title>
        <authorList>
            <person name="Zhu J."/>
            <person name="Jiang F."/>
            <person name="Wang X."/>
            <person name="Yang P."/>
            <person name="Bao Y."/>
            <person name="Zhao W."/>
            <person name="Wang W."/>
            <person name="Lu H."/>
            <person name="Wang Q."/>
            <person name="Cui N."/>
            <person name="Li J."/>
            <person name="Chen X."/>
            <person name="Luo L."/>
            <person name="Yu J."/>
            <person name="Kang L."/>
            <person name="Cui F."/>
        </authorList>
    </citation>
    <scope>NUCLEOTIDE SEQUENCE [LARGE SCALE GENOMIC DNA]</scope>
    <source>
        <strain evidence="13">Lst14</strain>
    </source>
</reference>
<keyword evidence="5 10" id="KW-0547">Nucleotide-binding</keyword>
<evidence type="ECO:0000256" key="6">
    <source>
        <dbReference type="ARBA" id="ARBA00022777"/>
    </source>
</evidence>
<sequence length="612" mass="68116">MTEGSSAKDPFFMYIYDLPYLERKNLCDILDIHDKWKELGGIHMTYDVATLNRIGQAVKRDQSPTNELLTLWQTQNHTVLELFVLLSLMKHYQAMIVIKNLVNPKYHNLIYEGEGYMGIRTSYENNSKPPSAPTASGASSASPKTGAPPQDEKPMEYGVNLMKGASDNKCSKVLKDSFCIPATREESKVDNNSPSKLQGATASANNSYYAGAAAAVTNAAAAAAAAAPLRPSAASPMKELNSAAKESNISSSRRKSPNAASFSSSAEAFTPLINYQELEAATNNWDKAKILGKGGFGTVYRGTWKNTQVAIKRLMLQKDATAEELVETQRQQSSKELKYLSSFRHDNILPLYGYSVGGEAPCLVYQFLPNGSLEDRLRCRNNTKPLVWAQRLNIAIGTARGLNYLHSVFDKPLIHGDIKSANILLDQNFEPKIGDFGLAREGPMQQYTHMKVSKVYGTRPYLPEEFLRARKFSVKVDIFSFGVVLFEIATGLRAYDEHRQEKYLYNHVRELGDEALHVLVDGRADADTSHTATGLMQLGKCCVHQRPGNRPLMPDVLQQLNILVDEREKLHKANIMARHNSLQPTTPIELQIAHDHSQQRRLSAPNPPLKLY</sequence>
<dbReference type="InParanoid" id="A0A482XKY4"/>
<dbReference type="Pfam" id="PF07714">
    <property type="entry name" value="PK_Tyr_Ser-Thr"/>
    <property type="match status" value="1"/>
</dbReference>
<dbReference type="SMR" id="A0A482XKY4"/>
<keyword evidence="6" id="KW-0418">Kinase</keyword>
<dbReference type="Gene3D" id="1.10.533.10">
    <property type="entry name" value="Death Domain, Fas"/>
    <property type="match status" value="1"/>
</dbReference>
<dbReference type="InterPro" id="IPR017441">
    <property type="entry name" value="Protein_kinase_ATP_BS"/>
</dbReference>
<evidence type="ECO:0000259" key="12">
    <source>
        <dbReference type="PROSITE" id="PS50011"/>
    </source>
</evidence>
<evidence type="ECO:0000256" key="3">
    <source>
        <dbReference type="ARBA" id="ARBA00022527"/>
    </source>
</evidence>
<proteinExistence type="inferred from homology"/>
<evidence type="ECO:0000256" key="10">
    <source>
        <dbReference type="PROSITE-ProRule" id="PRU10141"/>
    </source>
</evidence>
<keyword evidence="14" id="KW-1185">Reference proteome</keyword>
<evidence type="ECO:0000313" key="14">
    <source>
        <dbReference type="Proteomes" id="UP000291343"/>
    </source>
</evidence>
<name>A0A482XKY4_LAOST</name>
<evidence type="ECO:0000256" key="1">
    <source>
        <dbReference type="ARBA" id="ARBA00008718"/>
    </source>
</evidence>
<comment type="catalytic activity">
    <reaction evidence="8">
        <text>L-threonyl-[protein] + ATP = O-phospho-L-threonyl-[protein] + ADP + H(+)</text>
        <dbReference type="Rhea" id="RHEA:46608"/>
        <dbReference type="Rhea" id="RHEA-COMP:11060"/>
        <dbReference type="Rhea" id="RHEA-COMP:11605"/>
        <dbReference type="ChEBI" id="CHEBI:15378"/>
        <dbReference type="ChEBI" id="CHEBI:30013"/>
        <dbReference type="ChEBI" id="CHEBI:30616"/>
        <dbReference type="ChEBI" id="CHEBI:61977"/>
        <dbReference type="ChEBI" id="CHEBI:456216"/>
        <dbReference type="EC" id="2.7.11.1"/>
    </reaction>
</comment>
<dbReference type="Proteomes" id="UP000291343">
    <property type="component" value="Unassembled WGS sequence"/>
</dbReference>
<dbReference type="InterPro" id="IPR000488">
    <property type="entry name" value="Death_dom"/>
</dbReference>
<dbReference type="CDD" id="cd14066">
    <property type="entry name" value="STKc_IRAK"/>
    <property type="match status" value="1"/>
</dbReference>
<dbReference type="GO" id="GO:0007165">
    <property type="term" value="P:signal transduction"/>
    <property type="evidence" value="ECO:0007669"/>
    <property type="project" value="InterPro"/>
</dbReference>
<feature type="domain" description="Protein kinase" evidence="12">
    <location>
        <begin position="285"/>
        <end position="564"/>
    </location>
</feature>
<dbReference type="GO" id="GO:0045087">
    <property type="term" value="P:innate immune response"/>
    <property type="evidence" value="ECO:0007669"/>
    <property type="project" value="UniProtKB-ARBA"/>
</dbReference>
<dbReference type="PROSITE" id="PS50011">
    <property type="entry name" value="PROTEIN_KINASE_DOM"/>
    <property type="match status" value="1"/>
</dbReference>
<evidence type="ECO:0000256" key="4">
    <source>
        <dbReference type="ARBA" id="ARBA00022679"/>
    </source>
</evidence>
<dbReference type="EC" id="2.7.11.1" evidence="2"/>
<dbReference type="PROSITE" id="PS00107">
    <property type="entry name" value="PROTEIN_KINASE_ATP"/>
    <property type="match status" value="1"/>
</dbReference>
<keyword evidence="7 10" id="KW-0067">ATP-binding</keyword>
<evidence type="ECO:0000256" key="5">
    <source>
        <dbReference type="ARBA" id="ARBA00022741"/>
    </source>
</evidence>
<feature type="binding site" evidence="10">
    <location>
        <position position="312"/>
    </location>
    <ligand>
        <name>ATP</name>
        <dbReference type="ChEBI" id="CHEBI:30616"/>
    </ligand>
</feature>
<dbReference type="Pfam" id="PF00531">
    <property type="entry name" value="Death"/>
    <property type="match status" value="1"/>
</dbReference>
<dbReference type="InterPro" id="IPR011009">
    <property type="entry name" value="Kinase-like_dom_sf"/>
</dbReference>
<dbReference type="GO" id="GO:0004674">
    <property type="term" value="F:protein serine/threonine kinase activity"/>
    <property type="evidence" value="ECO:0007669"/>
    <property type="project" value="UniProtKB-KW"/>
</dbReference>
<gene>
    <name evidence="13" type="ORF">LSTR_LSTR008298</name>
</gene>
<comment type="similarity">
    <text evidence="1">Belongs to the protein kinase superfamily. TKL Ser/Thr protein kinase family. Pelle subfamily.</text>
</comment>
<dbReference type="Gene3D" id="1.10.510.10">
    <property type="entry name" value="Transferase(Phosphotransferase) domain 1"/>
    <property type="match status" value="1"/>
</dbReference>
<keyword evidence="3" id="KW-0723">Serine/threonine-protein kinase</keyword>
<dbReference type="SUPFAM" id="SSF47986">
    <property type="entry name" value="DEATH domain"/>
    <property type="match status" value="1"/>
</dbReference>
<dbReference type="GO" id="GO:0031349">
    <property type="term" value="P:positive regulation of defense response"/>
    <property type="evidence" value="ECO:0007669"/>
    <property type="project" value="UniProtKB-ARBA"/>
</dbReference>
<dbReference type="InterPro" id="IPR037924">
    <property type="entry name" value="Pelle_death"/>
</dbReference>
<evidence type="ECO:0000313" key="13">
    <source>
        <dbReference type="EMBL" id="RZF45921.1"/>
    </source>
</evidence>
<dbReference type="PROSITE" id="PS00108">
    <property type="entry name" value="PROTEIN_KINASE_ST"/>
    <property type="match status" value="1"/>
</dbReference>
<evidence type="ECO:0000256" key="7">
    <source>
        <dbReference type="ARBA" id="ARBA00022840"/>
    </source>
</evidence>
<dbReference type="InterPro" id="IPR001245">
    <property type="entry name" value="Ser-Thr/Tyr_kinase_cat_dom"/>
</dbReference>
<dbReference type="InterPro" id="IPR008271">
    <property type="entry name" value="Ser/Thr_kinase_AS"/>
</dbReference>
<accession>A0A482XKY4</accession>
<organism evidence="13 14">
    <name type="scientific">Laodelphax striatellus</name>
    <name type="common">Small brown planthopper</name>
    <name type="synonym">Delphax striatella</name>
    <dbReference type="NCBI Taxonomy" id="195883"/>
    <lineage>
        <taxon>Eukaryota</taxon>
        <taxon>Metazoa</taxon>
        <taxon>Ecdysozoa</taxon>
        <taxon>Arthropoda</taxon>
        <taxon>Hexapoda</taxon>
        <taxon>Insecta</taxon>
        <taxon>Pterygota</taxon>
        <taxon>Neoptera</taxon>
        <taxon>Paraneoptera</taxon>
        <taxon>Hemiptera</taxon>
        <taxon>Auchenorrhyncha</taxon>
        <taxon>Fulgoroidea</taxon>
        <taxon>Delphacidae</taxon>
        <taxon>Criomorphinae</taxon>
        <taxon>Laodelphax</taxon>
    </lineage>
</organism>
<evidence type="ECO:0000256" key="9">
    <source>
        <dbReference type="ARBA" id="ARBA00048679"/>
    </source>
</evidence>
<dbReference type="EMBL" id="QKKF02007569">
    <property type="protein sequence ID" value="RZF45921.1"/>
    <property type="molecule type" value="Genomic_DNA"/>
</dbReference>
<feature type="region of interest" description="Disordered" evidence="11">
    <location>
        <begin position="122"/>
        <end position="156"/>
    </location>
</feature>
<evidence type="ECO:0000256" key="11">
    <source>
        <dbReference type="SAM" id="MobiDB-lite"/>
    </source>
</evidence>
<dbReference type="SUPFAM" id="SSF56112">
    <property type="entry name" value="Protein kinase-like (PK-like)"/>
    <property type="match status" value="1"/>
</dbReference>
<evidence type="ECO:0000256" key="8">
    <source>
        <dbReference type="ARBA" id="ARBA00047899"/>
    </source>
</evidence>
<dbReference type="PANTHER" id="PTHR47989">
    <property type="entry name" value="OS01G0750732 PROTEIN"/>
    <property type="match status" value="1"/>
</dbReference>
<dbReference type="SMART" id="SM00220">
    <property type="entry name" value="S_TKc"/>
    <property type="match status" value="1"/>
</dbReference>
<evidence type="ECO:0000256" key="2">
    <source>
        <dbReference type="ARBA" id="ARBA00012513"/>
    </source>
</evidence>
<dbReference type="FunCoup" id="A0A482XKY4">
    <property type="interactions" value="1549"/>
</dbReference>
<protein>
    <recommendedName>
        <fullName evidence="2">non-specific serine/threonine protein kinase</fullName>
        <ecNumber evidence="2">2.7.11.1</ecNumber>
    </recommendedName>
</protein>
<dbReference type="CDD" id="cd08307">
    <property type="entry name" value="Death_Pelle"/>
    <property type="match status" value="1"/>
</dbReference>
<comment type="caution">
    <text evidence="13">The sequence shown here is derived from an EMBL/GenBank/DDBJ whole genome shotgun (WGS) entry which is preliminary data.</text>
</comment>
<dbReference type="PANTHER" id="PTHR47989:SF47">
    <property type="entry name" value="SERINE_THREONINE-PROTEIN KINASE PBL28-RELATED"/>
    <property type="match status" value="1"/>
</dbReference>
<dbReference type="AlphaFoldDB" id="A0A482XKY4"/>
<dbReference type="OrthoDB" id="4062651at2759"/>
<comment type="catalytic activity">
    <reaction evidence="9">
        <text>L-seryl-[protein] + ATP = O-phospho-L-seryl-[protein] + ADP + H(+)</text>
        <dbReference type="Rhea" id="RHEA:17989"/>
        <dbReference type="Rhea" id="RHEA-COMP:9863"/>
        <dbReference type="Rhea" id="RHEA-COMP:11604"/>
        <dbReference type="ChEBI" id="CHEBI:15378"/>
        <dbReference type="ChEBI" id="CHEBI:29999"/>
        <dbReference type="ChEBI" id="CHEBI:30616"/>
        <dbReference type="ChEBI" id="CHEBI:83421"/>
        <dbReference type="ChEBI" id="CHEBI:456216"/>
        <dbReference type="EC" id="2.7.11.1"/>
    </reaction>
</comment>
<dbReference type="FunFam" id="1.10.510.10:FF:000754">
    <property type="entry name" value="Interleukin-1 receptor-associated kinase"/>
    <property type="match status" value="1"/>
</dbReference>
<feature type="compositionally biased region" description="Low complexity" evidence="11">
    <location>
        <begin position="127"/>
        <end position="149"/>
    </location>
</feature>
<dbReference type="GO" id="GO:0009893">
    <property type="term" value="P:positive regulation of metabolic process"/>
    <property type="evidence" value="ECO:0007669"/>
    <property type="project" value="UniProtKB-ARBA"/>
</dbReference>
<dbReference type="InterPro" id="IPR011029">
    <property type="entry name" value="DEATH-like_dom_sf"/>
</dbReference>
<dbReference type="STRING" id="195883.A0A482XKY4"/>
<feature type="region of interest" description="Disordered" evidence="11">
    <location>
        <begin position="231"/>
        <end position="262"/>
    </location>
</feature>
<dbReference type="GO" id="GO:1902533">
    <property type="term" value="P:positive regulation of intracellular signal transduction"/>
    <property type="evidence" value="ECO:0007669"/>
    <property type="project" value="UniProtKB-ARBA"/>
</dbReference>
<dbReference type="GO" id="GO:0005524">
    <property type="term" value="F:ATP binding"/>
    <property type="evidence" value="ECO:0007669"/>
    <property type="project" value="UniProtKB-UniRule"/>
</dbReference>
<dbReference type="InterPro" id="IPR000719">
    <property type="entry name" value="Prot_kinase_dom"/>
</dbReference>